<dbReference type="EMBL" id="AGNK02006138">
    <property type="status" value="NOT_ANNOTATED_CDS"/>
    <property type="molecule type" value="Genomic_DNA"/>
</dbReference>
<name>K4AP80_SETIT</name>
<dbReference type="AlphaFoldDB" id="K4AP80"/>
<proteinExistence type="predicted"/>
<organism evidence="2 3">
    <name type="scientific">Setaria italica</name>
    <name type="common">Foxtail millet</name>
    <name type="synonym">Panicum italicum</name>
    <dbReference type="NCBI Taxonomy" id="4555"/>
    <lineage>
        <taxon>Eukaryota</taxon>
        <taxon>Viridiplantae</taxon>
        <taxon>Streptophyta</taxon>
        <taxon>Embryophyta</taxon>
        <taxon>Tracheophyta</taxon>
        <taxon>Spermatophyta</taxon>
        <taxon>Magnoliopsida</taxon>
        <taxon>Liliopsida</taxon>
        <taxon>Poales</taxon>
        <taxon>Poaceae</taxon>
        <taxon>PACMAD clade</taxon>
        <taxon>Panicoideae</taxon>
        <taxon>Panicodae</taxon>
        <taxon>Paniceae</taxon>
        <taxon>Cenchrinae</taxon>
        <taxon>Setaria</taxon>
    </lineage>
</organism>
<dbReference type="EnsemblPlants" id="KQK92775">
    <property type="protein sequence ID" value="KQK92775"/>
    <property type="gene ID" value="SETIT_040728mg"/>
</dbReference>
<dbReference type="Gramene" id="KQK92775">
    <property type="protein sequence ID" value="KQK92775"/>
    <property type="gene ID" value="SETIT_040728mg"/>
</dbReference>
<reference evidence="3" key="1">
    <citation type="journal article" date="2012" name="Nat. Biotechnol.">
        <title>Reference genome sequence of the model plant Setaria.</title>
        <authorList>
            <person name="Bennetzen J.L."/>
            <person name="Schmutz J."/>
            <person name="Wang H."/>
            <person name="Percifield R."/>
            <person name="Hawkins J."/>
            <person name="Pontaroli A.C."/>
            <person name="Estep M."/>
            <person name="Feng L."/>
            <person name="Vaughn J.N."/>
            <person name="Grimwood J."/>
            <person name="Jenkins J."/>
            <person name="Barry K."/>
            <person name="Lindquist E."/>
            <person name="Hellsten U."/>
            <person name="Deshpande S."/>
            <person name="Wang X."/>
            <person name="Wu X."/>
            <person name="Mitros T."/>
            <person name="Triplett J."/>
            <person name="Yang X."/>
            <person name="Ye C.Y."/>
            <person name="Mauro-Herrera M."/>
            <person name="Wang L."/>
            <person name="Li P."/>
            <person name="Sharma M."/>
            <person name="Sharma R."/>
            <person name="Ronald P.C."/>
            <person name="Panaud O."/>
            <person name="Kellogg E.A."/>
            <person name="Brutnell T.P."/>
            <person name="Doust A.N."/>
            <person name="Tuskan G.A."/>
            <person name="Rokhsar D."/>
            <person name="Devos K.M."/>
        </authorList>
    </citation>
    <scope>NUCLEOTIDE SEQUENCE [LARGE SCALE GENOMIC DNA]</scope>
    <source>
        <strain evidence="3">cv. Yugu1</strain>
    </source>
</reference>
<keyword evidence="3" id="KW-1185">Reference proteome</keyword>
<accession>K4AP80</accession>
<feature type="compositionally biased region" description="Low complexity" evidence="1">
    <location>
        <begin position="21"/>
        <end position="34"/>
    </location>
</feature>
<dbReference type="InParanoid" id="K4AP80"/>
<protein>
    <submittedName>
        <fullName evidence="2">Uncharacterized protein</fullName>
    </submittedName>
</protein>
<dbReference type="HOGENOM" id="CLU_3145374_0_0_1"/>
<reference evidence="2" key="2">
    <citation type="submission" date="2018-08" db="UniProtKB">
        <authorList>
            <consortium name="EnsemblPlants"/>
        </authorList>
    </citation>
    <scope>IDENTIFICATION</scope>
    <source>
        <strain evidence="2">Yugu1</strain>
    </source>
</reference>
<sequence length="49" mass="5533">MARRALVLPLLPPRPRRRRPTQAAARPQALPQVRGGHGGCLIVVLRFRR</sequence>
<feature type="region of interest" description="Disordered" evidence="1">
    <location>
        <begin position="1"/>
        <end position="35"/>
    </location>
</feature>
<evidence type="ECO:0000313" key="3">
    <source>
        <dbReference type="Proteomes" id="UP000004995"/>
    </source>
</evidence>
<evidence type="ECO:0000313" key="2">
    <source>
        <dbReference type="EnsemblPlants" id="KQK92775"/>
    </source>
</evidence>
<dbReference type="Proteomes" id="UP000004995">
    <property type="component" value="Unassembled WGS sequence"/>
</dbReference>
<evidence type="ECO:0000256" key="1">
    <source>
        <dbReference type="SAM" id="MobiDB-lite"/>
    </source>
</evidence>